<reference evidence="1" key="2">
    <citation type="submission" date="2023-07" db="EMBL/GenBank/DDBJ databases">
        <authorList>
            <person name="Shen H."/>
        </authorList>
    </citation>
    <scope>NUCLEOTIDE SEQUENCE</scope>
    <source>
        <strain evidence="1">TNR-22</strain>
    </source>
</reference>
<gene>
    <name evidence="1" type="ORF">Q4481_22705</name>
</gene>
<dbReference type="Proteomes" id="UP001174932">
    <property type="component" value="Unassembled WGS sequence"/>
</dbReference>
<comment type="caution">
    <text evidence="1">The sequence shown here is derived from an EMBL/GenBank/DDBJ whole genome shotgun (WGS) entry which is preliminary data.</text>
</comment>
<evidence type="ECO:0000313" key="2">
    <source>
        <dbReference type="Proteomes" id="UP001174932"/>
    </source>
</evidence>
<dbReference type="EMBL" id="JAUOZU010000021">
    <property type="protein sequence ID" value="MDO6966773.1"/>
    <property type="molecule type" value="Genomic_DNA"/>
</dbReference>
<protein>
    <submittedName>
        <fullName evidence="1">Uncharacterized protein</fullName>
    </submittedName>
</protein>
<reference evidence="1" key="1">
    <citation type="journal article" date="2015" name="Int. J. Syst. Evol. Microbiol.">
        <title>Rhizobium alvei sp. nov., isolated from a freshwater river.</title>
        <authorList>
            <person name="Sheu S.Y."/>
            <person name="Huang H.W."/>
            <person name="Young C.C."/>
            <person name="Chen W.M."/>
        </authorList>
    </citation>
    <scope>NUCLEOTIDE SEQUENCE</scope>
    <source>
        <strain evidence="1">TNR-22</strain>
    </source>
</reference>
<keyword evidence="2" id="KW-1185">Reference proteome</keyword>
<dbReference type="RefSeq" id="WP_304378703.1">
    <property type="nucleotide sequence ID" value="NZ_JAUOZU010000021.1"/>
</dbReference>
<name>A0ABT8YTU4_9HYPH</name>
<proteinExistence type="predicted"/>
<organism evidence="1 2">
    <name type="scientific">Rhizobium alvei</name>
    <dbReference type="NCBI Taxonomy" id="1132659"/>
    <lineage>
        <taxon>Bacteria</taxon>
        <taxon>Pseudomonadati</taxon>
        <taxon>Pseudomonadota</taxon>
        <taxon>Alphaproteobacteria</taxon>
        <taxon>Hyphomicrobiales</taxon>
        <taxon>Rhizobiaceae</taxon>
        <taxon>Rhizobium/Agrobacterium group</taxon>
        <taxon>Rhizobium</taxon>
    </lineage>
</organism>
<evidence type="ECO:0000313" key="1">
    <source>
        <dbReference type="EMBL" id="MDO6966773.1"/>
    </source>
</evidence>
<sequence length="64" mass="6859">MTILARRLTIISLSALIFALALQMVVANNSRMRTALIHGSANCHATLLNDCLSGSPFGARFVTN</sequence>
<accession>A0ABT8YTU4</accession>